<proteinExistence type="predicted"/>
<gene>
    <name evidence="1" type="ORF">PG999_000497</name>
</gene>
<reference evidence="1 2" key="1">
    <citation type="submission" date="2023-01" db="EMBL/GenBank/DDBJ databases">
        <title>Analysis of 21 Apiospora genomes using comparative genomics revels a genus with tremendous synthesis potential of carbohydrate active enzymes and secondary metabolites.</title>
        <authorList>
            <person name="Sorensen T."/>
        </authorList>
    </citation>
    <scope>NUCLEOTIDE SEQUENCE [LARGE SCALE GENOMIC DNA]</scope>
    <source>
        <strain evidence="1 2">CBS 117206</strain>
    </source>
</reference>
<protein>
    <submittedName>
        <fullName evidence="1">Uncharacterized protein</fullName>
    </submittedName>
</protein>
<comment type="caution">
    <text evidence="1">The sequence shown here is derived from an EMBL/GenBank/DDBJ whole genome shotgun (WGS) entry which is preliminary data.</text>
</comment>
<sequence>MLILPVLGVTVESHHEGEKDESDNDIELAGEDPLPGVLVMVAELAGNVTDTDETSVTVAVVEAGLVGRTP</sequence>
<dbReference type="AlphaFoldDB" id="A0AAW0RC24"/>
<dbReference type="Proteomes" id="UP001392437">
    <property type="component" value="Unassembled WGS sequence"/>
</dbReference>
<organism evidence="1 2">
    <name type="scientific">Apiospora kogelbergensis</name>
    <dbReference type="NCBI Taxonomy" id="1337665"/>
    <lineage>
        <taxon>Eukaryota</taxon>
        <taxon>Fungi</taxon>
        <taxon>Dikarya</taxon>
        <taxon>Ascomycota</taxon>
        <taxon>Pezizomycotina</taxon>
        <taxon>Sordariomycetes</taxon>
        <taxon>Xylariomycetidae</taxon>
        <taxon>Amphisphaeriales</taxon>
        <taxon>Apiosporaceae</taxon>
        <taxon>Apiospora</taxon>
    </lineage>
</organism>
<dbReference type="EMBL" id="JAQQWP010000001">
    <property type="protein sequence ID" value="KAK8132324.1"/>
    <property type="molecule type" value="Genomic_DNA"/>
</dbReference>
<accession>A0AAW0RC24</accession>
<name>A0AAW0RC24_9PEZI</name>
<evidence type="ECO:0000313" key="1">
    <source>
        <dbReference type="EMBL" id="KAK8132324.1"/>
    </source>
</evidence>
<keyword evidence="2" id="KW-1185">Reference proteome</keyword>
<evidence type="ECO:0000313" key="2">
    <source>
        <dbReference type="Proteomes" id="UP001392437"/>
    </source>
</evidence>